<sequence>MCAVGGVWTLGYGWAGKLRRYLVDLVEMRRPSNVAQVSLIRNVKILPIVELYHLCHDLLTGMANAKSLRNPLPTLSILAQDISDLAFKEKEICSPILKRWHLLATGVAVATMHTCYGDEMK</sequence>
<dbReference type="InterPro" id="IPR008528">
    <property type="entry name" value="unc-13_homologue"/>
</dbReference>
<dbReference type="PANTHER" id="PTHR31280:SF16">
    <property type="entry name" value="GLS PROTEIN (DUF810)"/>
    <property type="match status" value="1"/>
</dbReference>
<keyword evidence="2" id="KW-1185">Reference proteome</keyword>
<name>A0AA88WYU6_9ASTE</name>
<dbReference type="PANTHER" id="PTHR31280">
    <property type="entry name" value="PROTEIN UNC-13 HOMOLOG"/>
    <property type="match status" value="1"/>
</dbReference>
<evidence type="ECO:0000313" key="1">
    <source>
        <dbReference type="EMBL" id="KAK3036798.1"/>
    </source>
</evidence>
<proteinExistence type="predicted"/>
<dbReference type="EMBL" id="JAVXUP010000137">
    <property type="protein sequence ID" value="KAK3036798.1"/>
    <property type="molecule type" value="Genomic_DNA"/>
</dbReference>
<dbReference type="Proteomes" id="UP001188597">
    <property type="component" value="Unassembled WGS sequence"/>
</dbReference>
<protein>
    <submittedName>
        <fullName evidence="1">Uncharacterized protein</fullName>
    </submittedName>
</protein>
<comment type="caution">
    <text evidence="1">The sequence shown here is derived from an EMBL/GenBank/DDBJ whole genome shotgun (WGS) entry which is preliminary data.</text>
</comment>
<reference evidence="1" key="1">
    <citation type="submission" date="2022-12" db="EMBL/GenBank/DDBJ databases">
        <title>Draft genome assemblies for two species of Escallonia (Escalloniales).</title>
        <authorList>
            <person name="Chanderbali A."/>
            <person name="Dervinis C."/>
            <person name="Anghel I."/>
            <person name="Soltis D."/>
            <person name="Soltis P."/>
            <person name="Zapata F."/>
        </authorList>
    </citation>
    <scope>NUCLEOTIDE SEQUENCE</scope>
    <source>
        <strain evidence="1">UCBG64.0493</strain>
        <tissue evidence="1">Leaf</tissue>
    </source>
</reference>
<accession>A0AA88WYU6</accession>
<gene>
    <name evidence="1" type="ORF">RJ639_030490</name>
</gene>
<evidence type="ECO:0000313" key="2">
    <source>
        <dbReference type="Proteomes" id="UP001188597"/>
    </source>
</evidence>
<dbReference type="AlphaFoldDB" id="A0AA88WYU6"/>
<organism evidence="1 2">
    <name type="scientific">Escallonia herrerae</name>
    <dbReference type="NCBI Taxonomy" id="1293975"/>
    <lineage>
        <taxon>Eukaryota</taxon>
        <taxon>Viridiplantae</taxon>
        <taxon>Streptophyta</taxon>
        <taxon>Embryophyta</taxon>
        <taxon>Tracheophyta</taxon>
        <taxon>Spermatophyta</taxon>
        <taxon>Magnoliopsida</taxon>
        <taxon>eudicotyledons</taxon>
        <taxon>Gunneridae</taxon>
        <taxon>Pentapetalae</taxon>
        <taxon>asterids</taxon>
        <taxon>campanulids</taxon>
        <taxon>Escalloniales</taxon>
        <taxon>Escalloniaceae</taxon>
        <taxon>Escallonia</taxon>
    </lineage>
</organism>